<dbReference type="Pfam" id="PF14344">
    <property type="entry name" value="DUF4397"/>
    <property type="match status" value="1"/>
</dbReference>
<dbReference type="HOGENOM" id="CLU_080657_0_0_11"/>
<organism evidence="4 5">
    <name type="scientific">Saccharomonospora xinjiangensis XJ-54</name>
    <dbReference type="NCBI Taxonomy" id="882086"/>
    <lineage>
        <taxon>Bacteria</taxon>
        <taxon>Bacillati</taxon>
        <taxon>Actinomycetota</taxon>
        <taxon>Actinomycetes</taxon>
        <taxon>Pseudonocardiales</taxon>
        <taxon>Pseudonocardiaceae</taxon>
        <taxon>Saccharomonospora</taxon>
    </lineage>
</organism>
<feature type="signal peptide" evidence="2">
    <location>
        <begin position="1"/>
        <end position="26"/>
    </location>
</feature>
<proteinExistence type="predicted"/>
<evidence type="ECO:0000256" key="1">
    <source>
        <dbReference type="SAM" id="Phobius"/>
    </source>
</evidence>
<dbReference type="STRING" id="882086.SacxiDRAFT_0413"/>
<name>I0UXT7_9PSEU</name>
<protein>
    <recommendedName>
        <fullName evidence="3">DUF4397 domain-containing protein</fullName>
    </recommendedName>
</protein>
<dbReference type="InterPro" id="IPR025510">
    <property type="entry name" value="DUF4397"/>
</dbReference>
<keyword evidence="1" id="KW-1133">Transmembrane helix</keyword>
<feature type="chain" id="PRO_5003634457" description="DUF4397 domain-containing protein" evidence="2">
    <location>
        <begin position="27"/>
        <end position="274"/>
    </location>
</feature>
<feature type="transmembrane region" description="Helical" evidence="1">
    <location>
        <begin position="242"/>
        <end position="262"/>
    </location>
</feature>
<dbReference type="EMBL" id="JH636049">
    <property type="protein sequence ID" value="EID52690.1"/>
    <property type="molecule type" value="Genomic_DNA"/>
</dbReference>
<evidence type="ECO:0000256" key="2">
    <source>
        <dbReference type="SAM" id="SignalP"/>
    </source>
</evidence>
<evidence type="ECO:0000313" key="4">
    <source>
        <dbReference type="EMBL" id="EID52690.1"/>
    </source>
</evidence>
<keyword evidence="5" id="KW-1185">Reference proteome</keyword>
<gene>
    <name evidence="4" type="ORF">SacxiDRAFT_0413</name>
</gene>
<keyword evidence="2" id="KW-0732">Signal</keyword>
<feature type="domain" description="DUF4397" evidence="3">
    <location>
        <begin position="32"/>
        <end position="148"/>
    </location>
</feature>
<dbReference type="eggNOG" id="ENOG502ZCRG">
    <property type="taxonomic scope" value="Bacteria"/>
</dbReference>
<sequence length="274" mass="26893">MRSRVLGVLGAAATLAAAVAGGGVAAAQGTGMVYVVHGVPDTPVDVYVDGQRTLDDFEPLTVQGPLDVPAGPHEVAIFPADAPDNSGQPVIEATADVPANGNVSLVAHLDEGGNPTLTPYANDVSEVPAGQARLVVRHDAAAPAVDVRAAGTPVVTGLTNPNEQALVTAAGTVEADVVLAGTSDVVIGPASLTLEDGSATFVHAVGSAQDGTLALVPFTITGLGGAPSGVPAGSGEPPGSTVLWVVGSSALTFVLVGAGLVLRRRSADRGVTGS</sequence>
<keyword evidence="1" id="KW-0472">Membrane</keyword>
<evidence type="ECO:0000313" key="5">
    <source>
        <dbReference type="Proteomes" id="UP000004691"/>
    </source>
</evidence>
<dbReference type="OrthoDB" id="5800709at2"/>
<evidence type="ECO:0000259" key="3">
    <source>
        <dbReference type="Pfam" id="PF14344"/>
    </source>
</evidence>
<accession>I0UXT7</accession>
<keyword evidence="1" id="KW-0812">Transmembrane</keyword>
<dbReference type="RefSeq" id="WP_006236793.1">
    <property type="nucleotide sequence ID" value="NZ_JH636049.1"/>
</dbReference>
<reference evidence="4 5" key="1">
    <citation type="submission" date="2012-01" db="EMBL/GenBank/DDBJ databases">
        <title>Improved High-Quality Draft sequence of Saccharomonospora xinjiangensis XJ-54.</title>
        <authorList>
            <consortium name="US DOE Joint Genome Institute"/>
            <person name="Lucas S."/>
            <person name="Han J."/>
            <person name="Lapidus A."/>
            <person name="Cheng J.-F."/>
            <person name="Goodwin L."/>
            <person name="Pitluck S."/>
            <person name="Peters L."/>
            <person name="Mikhailova N."/>
            <person name="Teshima H."/>
            <person name="Detter J.C."/>
            <person name="Han C."/>
            <person name="Tapia R."/>
            <person name="Land M."/>
            <person name="Hauser L."/>
            <person name="Kyrpides N."/>
            <person name="Ivanova N."/>
            <person name="Pagani I."/>
            <person name="Brambilla E.-M."/>
            <person name="Klenk H.-P."/>
            <person name="Woyke T."/>
        </authorList>
    </citation>
    <scope>NUCLEOTIDE SEQUENCE [LARGE SCALE GENOMIC DNA]</scope>
    <source>
        <strain evidence="4 5">XJ-54</strain>
    </source>
</reference>
<dbReference type="AlphaFoldDB" id="I0UXT7"/>
<dbReference type="Proteomes" id="UP000004691">
    <property type="component" value="Unassembled WGS sequence"/>
</dbReference>